<dbReference type="InterPro" id="IPR000182">
    <property type="entry name" value="GNAT_dom"/>
</dbReference>
<reference evidence="2 3" key="1">
    <citation type="submission" date="2023-11" db="EMBL/GenBank/DDBJ databases">
        <title>Plant-associative lifestyle of Vibrio porteresiae and its evolutionary dynamics.</title>
        <authorList>
            <person name="Rameshkumar N."/>
            <person name="Kirti K."/>
        </authorList>
    </citation>
    <scope>NUCLEOTIDE SEQUENCE [LARGE SCALE GENOMIC DNA]</scope>
    <source>
        <strain evidence="2 3">MSSRF30</strain>
    </source>
</reference>
<dbReference type="Pfam" id="PF00583">
    <property type="entry name" value="Acetyltransf_1"/>
    <property type="match status" value="1"/>
</dbReference>
<dbReference type="InterPro" id="IPR016181">
    <property type="entry name" value="Acyl_CoA_acyltransferase"/>
</dbReference>
<dbReference type="SUPFAM" id="SSF55729">
    <property type="entry name" value="Acyl-CoA N-acyltransferases (Nat)"/>
    <property type="match status" value="1"/>
</dbReference>
<dbReference type="EC" id="2.3.1.-" evidence="2"/>
<dbReference type="CDD" id="cd04301">
    <property type="entry name" value="NAT_SF"/>
    <property type="match status" value="1"/>
</dbReference>
<keyword evidence="3" id="KW-1185">Reference proteome</keyword>
<name>A0ABZ0QHR9_9VIBR</name>
<dbReference type="Proteomes" id="UP001304071">
    <property type="component" value="Chromosome 2"/>
</dbReference>
<feature type="domain" description="N-acetyltransferase" evidence="1">
    <location>
        <begin position="3"/>
        <end position="163"/>
    </location>
</feature>
<proteinExistence type="predicted"/>
<dbReference type="PANTHER" id="PTHR43415">
    <property type="entry name" value="SPERMIDINE N(1)-ACETYLTRANSFERASE"/>
    <property type="match status" value="1"/>
</dbReference>
<dbReference type="EMBL" id="CP138204">
    <property type="protein sequence ID" value="WPC76049.1"/>
    <property type="molecule type" value="Genomic_DNA"/>
</dbReference>
<organism evidence="2 3">
    <name type="scientific">Vibrio porteresiae DSM 19223</name>
    <dbReference type="NCBI Taxonomy" id="1123496"/>
    <lineage>
        <taxon>Bacteria</taxon>
        <taxon>Pseudomonadati</taxon>
        <taxon>Pseudomonadota</taxon>
        <taxon>Gammaproteobacteria</taxon>
        <taxon>Vibrionales</taxon>
        <taxon>Vibrionaceae</taxon>
        <taxon>Vibrio</taxon>
    </lineage>
</organism>
<dbReference type="Gene3D" id="3.40.630.30">
    <property type="match status" value="1"/>
</dbReference>
<dbReference type="GO" id="GO:0016746">
    <property type="term" value="F:acyltransferase activity"/>
    <property type="evidence" value="ECO:0007669"/>
    <property type="project" value="UniProtKB-KW"/>
</dbReference>
<protein>
    <submittedName>
        <fullName evidence="2">GNAT family N-acetyltransferase</fullName>
        <ecNumber evidence="2">2.3.1.-</ecNumber>
    </submittedName>
</protein>
<accession>A0ABZ0QHR9</accession>
<evidence type="ECO:0000313" key="3">
    <source>
        <dbReference type="Proteomes" id="UP001304071"/>
    </source>
</evidence>
<evidence type="ECO:0000313" key="2">
    <source>
        <dbReference type="EMBL" id="WPC76049.1"/>
    </source>
</evidence>
<dbReference type="PANTHER" id="PTHR43415:SF3">
    <property type="entry name" value="GNAT-FAMILY ACETYLTRANSFERASE"/>
    <property type="match status" value="1"/>
</dbReference>
<dbReference type="PROSITE" id="PS51186">
    <property type="entry name" value="GNAT"/>
    <property type="match status" value="1"/>
</dbReference>
<sequence length="165" mass="18446">MDIQVRRAEPSDAAAVKAIYEGVVAYSGTLQLPNPSLELWTKRLANIPDNVYSYVAEIDGEIVGNVGFMVETSPRRRHVASFGIGVKDEMQGRGIGSALIKTVLDLADNWLNLRRIELTVYSDNEAAVALYKKMGFVIEGEGKDFAFRNGRYVDVYYMARIHQLQ</sequence>
<evidence type="ECO:0000259" key="1">
    <source>
        <dbReference type="PROSITE" id="PS51186"/>
    </source>
</evidence>
<keyword evidence="2" id="KW-0808">Transferase</keyword>
<keyword evidence="2" id="KW-0012">Acyltransferase</keyword>
<dbReference type="RefSeq" id="WP_261896433.1">
    <property type="nucleotide sequence ID" value="NZ_AP024896.1"/>
</dbReference>
<gene>
    <name evidence="2" type="ORF">R8Z52_24360</name>
</gene>